<evidence type="ECO:0000313" key="1">
    <source>
        <dbReference type="EMBL" id="JAI01598.1"/>
    </source>
</evidence>
<protein>
    <submittedName>
        <fullName evidence="1">Uncharacterized protein</fullName>
    </submittedName>
</protein>
<reference evidence="1" key="2">
    <citation type="journal article" date="2015" name="Fish Shellfish Immunol.">
        <title>Early steps in the European eel (Anguilla anguilla)-Vibrio vulnificus interaction in the gills: Role of the RtxA13 toxin.</title>
        <authorList>
            <person name="Callol A."/>
            <person name="Pajuelo D."/>
            <person name="Ebbesson L."/>
            <person name="Teles M."/>
            <person name="MacKenzie S."/>
            <person name="Amaro C."/>
        </authorList>
    </citation>
    <scope>NUCLEOTIDE SEQUENCE</scope>
</reference>
<name>A0A0E9XFS2_ANGAN</name>
<organism evidence="1">
    <name type="scientific">Anguilla anguilla</name>
    <name type="common">European freshwater eel</name>
    <name type="synonym">Muraena anguilla</name>
    <dbReference type="NCBI Taxonomy" id="7936"/>
    <lineage>
        <taxon>Eukaryota</taxon>
        <taxon>Metazoa</taxon>
        <taxon>Chordata</taxon>
        <taxon>Craniata</taxon>
        <taxon>Vertebrata</taxon>
        <taxon>Euteleostomi</taxon>
        <taxon>Actinopterygii</taxon>
        <taxon>Neopterygii</taxon>
        <taxon>Teleostei</taxon>
        <taxon>Anguilliformes</taxon>
        <taxon>Anguillidae</taxon>
        <taxon>Anguilla</taxon>
    </lineage>
</organism>
<accession>A0A0E9XFS2</accession>
<dbReference type="EMBL" id="GBXM01006980">
    <property type="protein sequence ID" value="JAI01598.1"/>
    <property type="molecule type" value="Transcribed_RNA"/>
</dbReference>
<sequence length="19" mass="2327">MFHKRNSIDLFFFKAIQAL</sequence>
<dbReference type="AlphaFoldDB" id="A0A0E9XFS2"/>
<proteinExistence type="predicted"/>
<reference evidence="1" key="1">
    <citation type="submission" date="2014-11" db="EMBL/GenBank/DDBJ databases">
        <authorList>
            <person name="Amaro Gonzalez C."/>
        </authorList>
    </citation>
    <scope>NUCLEOTIDE SEQUENCE</scope>
</reference>